<feature type="transmembrane region" description="Helical" evidence="1">
    <location>
        <begin position="28"/>
        <end position="51"/>
    </location>
</feature>
<keyword evidence="1" id="KW-0472">Membrane</keyword>
<proteinExistence type="predicted"/>
<evidence type="ECO:0000313" key="2">
    <source>
        <dbReference type="EMBL" id="KAF0675281.1"/>
    </source>
</evidence>
<name>A0A921NU68_9RHOB</name>
<dbReference type="EMBL" id="APKE01000027">
    <property type="protein sequence ID" value="KAF0675281.1"/>
    <property type="molecule type" value="Genomic_DNA"/>
</dbReference>
<gene>
    <name evidence="2" type="ORF">PMES_02402</name>
</gene>
<keyword evidence="1" id="KW-0812">Transmembrane</keyword>
<dbReference type="RefSeq" id="WP_159965944.1">
    <property type="nucleotide sequence ID" value="NZ_APKE01000027.1"/>
</dbReference>
<reference evidence="2" key="1">
    <citation type="submission" date="2013-03" db="EMBL/GenBank/DDBJ databases">
        <title>Genome Sequence of the Profundibacterium mesophilum strain KAUST100406-0324T from Red Sea, a novel genus in the family Rhodobacteraceae.</title>
        <authorList>
            <person name="Essack M."/>
            <person name="Alam I."/>
            <person name="Lafi F."/>
            <person name="Alawi W."/>
            <person name="Kamanu F."/>
            <person name="Al-Suwailem A."/>
            <person name="Lee O.O."/>
            <person name="Xu Y."/>
            <person name="Bajic V."/>
            <person name="Qian P.-Y."/>
            <person name="Archer J."/>
        </authorList>
    </citation>
    <scope>NUCLEOTIDE SEQUENCE</scope>
    <source>
        <strain evidence="2">KAUST100406-0324</strain>
    </source>
</reference>
<keyword evidence="1" id="KW-1133">Transmembrane helix</keyword>
<keyword evidence="3" id="KW-1185">Reference proteome</keyword>
<comment type="caution">
    <text evidence="2">The sequence shown here is derived from an EMBL/GenBank/DDBJ whole genome shotgun (WGS) entry which is preliminary data.</text>
</comment>
<evidence type="ECO:0000256" key="1">
    <source>
        <dbReference type="SAM" id="Phobius"/>
    </source>
</evidence>
<accession>A0A921NU68</accession>
<sequence>MTIGALFIGIFAGLISFTTTLVAGYGFLFALLAYMGAGSIVTAIVLLAAIAPRRNEPPVSQTA</sequence>
<evidence type="ECO:0000313" key="3">
    <source>
        <dbReference type="Proteomes" id="UP000698242"/>
    </source>
</evidence>
<dbReference type="Proteomes" id="UP000698242">
    <property type="component" value="Unassembled WGS sequence"/>
</dbReference>
<protein>
    <submittedName>
        <fullName evidence="2">Uncharacterized protein</fullName>
    </submittedName>
</protein>
<organism evidence="2 3">
    <name type="scientific">Profundibacterium mesophilum KAUST100406-0324</name>
    <dbReference type="NCBI Taxonomy" id="1037889"/>
    <lineage>
        <taxon>Bacteria</taxon>
        <taxon>Pseudomonadati</taxon>
        <taxon>Pseudomonadota</taxon>
        <taxon>Alphaproteobacteria</taxon>
        <taxon>Rhodobacterales</taxon>
        <taxon>Roseobacteraceae</taxon>
        <taxon>Profundibacterium</taxon>
    </lineage>
</organism>
<dbReference type="AlphaFoldDB" id="A0A921NU68"/>